<evidence type="ECO:0000259" key="1">
    <source>
        <dbReference type="PROSITE" id="PS51459"/>
    </source>
</evidence>
<dbReference type="PROSITE" id="PS51459">
    <property type="entry name" value="FIDO"/>
    <property type="match status" value="1"/>
</dbReference>
<name>A0ABM9D6R8_9BACT</name>
<dbReference type="Gene3D" id="1.10.3290.10">
    <property type="entry name" value="Fido-like domain"/>
    <property type="match status" value="1"/>
</dbReference>
<dbReference type="EMBL" id="OW150024">
    <property type="protein sequence ID" value="CAH2030075.1"/>
    <property type="molecule type" value="Genomic_DNA"/>
</dbReference>
<dbReference type="Pfam" id="PF13784">
    <property type="entry name" value="Fic_N"/>
    <property type="match status" value="1"/>
</dbReference>
<keyword evidence="3" id="KW-1185">Reference proteome</keyword>
<evidence type="ECO:0000313" key="2">
    <source>
        <dbReference type="EMBL" id="CAH2030075.1"/>
    </source>
</evidence>
<evidence type="ECO:0000313" key="3">
    <source>
        <dbReference type="Proteomes" id="UP001295463"/>
    </source>
</evidence>
<feature type="domain" description="Fido" evidence="1">
    <location>
        <begin position="129"/>
        <end position="277"/>
    </location>
</feature>
<dbReference type="InterPro" id="IPR036390">
    <property type="entry name" value="WH_DNA-bd_sf"/>
</dbReference>
<reference evidence="2 3" key="1">
    <citation type="submission" date="2022-03" db="EMBL/GenBank/DDBJ databases">
        <authorList>
            <person name="Koch H."/>
        </authorList>
    </citation>
    <scope>NUCLEOTIDE SEQUENCE [LARGE SCALE GENOMIC DNA]</scope>
    <source>
        <strain evidence="2 3">G1</strain>
    </source>
</reference>
<dbReference type="InterPro" id="IPR026287">
    <property type="entry name" value="SoFic-like"/>
</dbReference>
<dbReference type="InterPro" id="IPR003812">
    <property type="entry name" value="Fido"/>
</dbReference>
<dbReference type="InterPro" id="IPR025758">
    <property type="entry name" value="Fic/DOC_N"/>
</dbReference>
<organism evidence="2 3">
    <name type="scientific">Trichlorobacter ammonificans</name>
    <dbReference type="NCBI Taxonomy" id="2916410"/>
    <lineage>
        <taxon>Bacteria</taxon>
        <taxon>Pseudomonadati</taxon>
        <taxon>Thermodesulfobacteriota</taxon>
        <taxon>Desulfuromonadia</taxon>
        <taxon>Geobacterales</taxon>
        <taxon>Geobacteraceae</taxon>
        <taxon>Trichlorobacter</taxon>
    </lineage>
</organism>
<dbReference type="PIRSF" id="PIRSF038925">
    <property type="entry name" value="AMP-prot_trans"/>
    <property type="match status" value="1"/>
</dbReference>
<dbReference type="InterPro" id="IPR036597">
    <property type="entry name" value="Fido-like_dom_sf"/>
</dbReference>
<gene>
    <name evidence="2" type="ORF">GEAMG1_0253</name>
</gene>
<dbReference type="InterPro" id="IPR040198">
    <property type="entry name" value="Fido_containing"/>
</dbReference>
<dbReference type="SUPFAM" id="SSF46785">
    <property type="entry name" value="Winged helix' DNA-binding domain"/>
    <property type="match status" value="1"/>
</dbReference>
<dbReference type="PANTHER" id="PTHR13504">
    <property type="entry name" value="FIDO DOMAIN-CONTAINING PROTEIN DDB_G0283145"/>
    <property type="match status" value="1"/>
</dbReference>
<accession>A0ABM9D6R8</accession>
<protein>
    <submittedName>
        <fullName evidence="2">Cell filamentation protein Fic</fullName>
    </submittedName>
</protein>
<dbReference type="SUPFAM" id="SSF140931">
    <property type="entry name" value="Fic-like"/>
    <property type="match status" value="1"/>
</dbReference>
<dbReference type="PANTHER" id="PTHR13504:SF38">
    <property type="entry name" value="FIDO DOMAIN-CONTAINING PROTEIN"/>
    <property type="match status" value="1"/>
</dbReference>
<dbReference type="Proteomes" id="UP001295463">
    <property type="component" value="Chromosome"/>
</dbReference>
<sequence>MSANTGRYITATTAGEKFQAFVPDPLPAMAALALTERHFELLETANRALGRLDGMAALLPDTSMFLYFYVRKEALLSSQIEGTQSSFADLLLFESAEAPGVPLDDVQEVSNYVAAMEHGLKRLREGFPLSLRLIREIHEVLMATGRGSTKSPGEFRRSQNWIGGRRPGNARFVPPPPEFLPDCLGELEKYLHARHTPLLVKAALAHVQFETIHPFLDGNGRLGRLLITLLLCDQGALSQPLLYLSLYFKANRDRYYDLLQAVRQEGGWETWLEFFLEGVLETSGQAVATARRLQELFNSDRQRVAALGRASGSVLRLHEYLQNKPIITIQKAADAIGLTRPTIATALKLLADLHIVRELTGKERHRLFVYDEYITILNEGATPIC</sequence>
<proteinExistence type="predicted"/>
<dbReference type="Pfam" id="PF02661">
    <property type="entry name" value="Fic"/>
    <property type="match status" value="1"/>
</dbReference>
<dbReference type="RefSeq" id="WP_305731041.1">
    <property type="nucleotide sequence ID" value="NZ_OW150024.1"/>
</dbReference>